<keyword evidence="1" id="KW-1133">Transmembrane helix</keyword>
<proteinExistence type="predicted"/>
<reference evidence="2" key="1">
    <citation type="submission" date="2018-06" db="EMBL/GenBank/DDBJ databases">
        <authorList>
            <person name="Ashton P.M."/>
            <person name="Dallman T."/>
            <person name="Nair S."/>
            <person name="De Pinna E."/>
            <person name="Peters T."/>
            <person name="Grant K."/>
        </authorList>
    </citation>
    <scope>NUCLEOTIDE SEQUENCE [LARGE SCALE GENOMIC DNA]</scope>
    <source>
        <strain evidence="2">462023</strain>
    </source>
</reference>
<name>A0A3R0MJP5_ECOLX</name>
<dbReference type="Proteomes" id="UP000885382">
    <property type="component" value="Unassembled WGS sequence"/>
</dbReference>
<comment type="caution">
    <text evidence="2">The sequence shown here is derived from an EMBL/GenBank/DDBJ whole genome shotgun (WGS) entry which is preliminary data.</text>
</comment>
<evidence type="ECO:0000256" key="1">
    <source>
        <dbReference type="SAM" id="Phobius"/>
    </source>
</evidence>
<keyword evidence="1" id="KW-0812">Transmembrane</keyword>
<sequence length="76" mass="9054">MGVTSLNLFVEYWLQCRIVADFFLMIFLIMYTLMYTVFSGALVKSHCLHRSRSRCVTLFRLVVLRTRIAREIDCER</sequence>
<evidence type="ECO:0000313" key="2">
    <source>
        <dbReference type="EMBL" id="MJL95660.1"/>
    </source>
</evidence>
<feature type="transmembrane region" description="Helical" evidence="1">
    <location>
        <begin position="22"/>
        <end position="43"/>
    </location>
</feature>
<gene>
    <name evidence="2" type="ORF">DNX30_23490</name>
</gene>
<organism evidence="2">
    <name type="scientific">Escherichia coli</name>
    <dbReference type="NCBI Taxonomy" id="562"/>
    <lineage>
        <taxon>Bacteria</taxon>
        <taxon>Pseudomonadati</taxon>
        <taxon>Pseudomonadota</taxon>
        <taxon>Gammaproteobacteria</taxon>
        <taxon>Enterobacterales</taxon>
        <taxon>Enterobacteriaceae</taxon>
        <taxon>Escherichia</taxon>
    </lineage>
</organism>
<protein>
    <submittedName>
        <fullName evidence="2">Uncharacterized protein</fullName>
    </submittedName>
</protein>
<keyword evidence="1" id="KW-0472">Membrane</keyword>
<dbReference type="EMBL" id="RTJF01000039">
    <property type="protein sequence ID" value="MJL95660.1"/>
    <property type="molecule type" value="Genomic_DNA"/>
</dbReference>
<dbReference type="AlphaFoldDB" id="A0A3R0MJP5"/>
<accession>A0A3R0MJP5</accession>